<dbReference type="InterPro" id="IPR000268">
    <property type="entry name" value="RPABC5/Rpb10"/>
</dbReference>
<sequence>MIIPVRCYSCGKVLGNKWQNYNELVSQGLPEGKALDEVKLKKYCCRAVMLSHVNLIDKIIKYSK</sequence>
<dbReference type="GO" id="GO:0006366">
    <property type="term" value="P:transcription by RNA polymerase II"/>
    <property type="evidence" value="ECO:0007669"/>
    <property type="project" value="TreeGrafter"/>
</dbReference>
<keyword evidence="2" id="KW-0479">Metal-binding</keyword>
<dbReference type="Gene3D" id="1.10.10.60">
    <property type="entry name" value="Homeodomain-like"/>
    <property type="match status" value="1"/>
</dbReference>
<keyword evidence="3" id="KW-0862">Zinc</keyword>
<dbReference type="GO" id="GO:0005665">
    <property type="term" value="C:RNA polymerase II, core complex"/>
    <property type="evidence" value="ECO:0007669"/>
    <property type="project" value="TreeGrafter"/>
</dbReference>
<dbReference type="GO" id="GO:0005666">
    <property type="term" value="C:RNA polymerase III complex"/>
    <property type="evidence" value="ECO:0007669"/>
    <property type="project" value="TreeGrafter"/>
</dbReference>
<evidence type="ECO:0000313" key="5">
    <source>
        <dbReference type="EMBL" id="QHT98712.1"/>
    </source>
</evidence>
<keyword evidence="4" id="KW-0804">Transcription</keyword>
<protein>
    <recommendedName>
        <fullName evidence="6">DNA-directed RNA polymerase</fullName>
    </recommendedName>
</protein>
<dbReference type="GO" id="GO:0003677">
    <property type="term" value="F:DNA binding"/>
    <property type="evidence" value="ECO:0007669"/>
    <property type="project" value="InterPro"/>
</dbReference>
<evidence type="ECO:0000256" key="3">
    <source>
        <dbReference type="ARBA" id="ARBA00022833"/>
    </source>
</evidence>
<keyword evidence="1" id="KW-0240">DNA-directed RNA polymerase</keyword>
<evidence type="ECO:0008006" key="6">
    <source>
        <dbReference type="Google" id="ProtNLM"/>
    </source>
</evidence>
<dbReference type="GO" id="GO:0008270">
    <property type="term" value="F:zinc ion binding"/>
    <property type="evidence" value="ECO:0007669"/>
    <property type="project" value="TreeGrafter"/>
</dbReference>
<evidence type="ECO:0000256" key="2">
    <source>
        <dbReference type="ARBA" id="ARBA00022723"/>
    </source>
</evidence>
<dbReference type="NCBIfam" id="NF003089">
    <property type="entry name" value="PRK04016.1"/>
    <property type="match status" value="1"/>
</dbReference>
<proteinExistence type="predicted"/>
<dbReference type="GO" id="GO:0003899">
    <property type="term" value="F:DNA-directed RNA polymerase activity"/>
    <property type="evidence" value="ECO:0007669"/>
    <property type="project" value="InterPro"/>
</dbReference>
<dbReference type="AlphaFoldDB" id="A0A6C0J071"/>
<dbReference type="GO" id="GO:0042797">
    <property type="term" value="P:tRNA transcription by RNA polymerase III"/>
    <property type="evidence" value="ECO:0007669"/>
    <property type="project" value="TreeGrafter"/>
</dbReference>
<reference evidence="5" key="1">
    <citation type="journal article" date="2020" name="Nature">
        <title>Giant virus diversity and host interactions through global metagenomics.</title>
        <authorList>
            <person name="Schulz F."/>
            <person name="Roux S."/>
            <person name="Paez-Espino D."/>
            <person name="Jungbluth S."/>
            <person name="Walsh D.A."/>
            <person name="Denef V.J."/>
            <person name="McMahon K.D."/>
            <person name="Konstantinidis K.T."/>
            <person name="Eloe-Fadrosh E.A."/>
            <person name="Kyrpides N.C."/>
            <person name="Woyke T."/>
        </authorList>
    </citation>
    <scope>NUCLEOTIDE SEQUENCE</scope>
    <source>
        <strain evidence="5">GVMAG-M-3300025676-16</strain>
    </source>
</reference>
<dbReference type="PANTHER" id="PTHR23431:SF3">
    <property type="entry name" value="DNA-DIRECTED RNA POLYMERASES I, II, AND III SUBUNIT RPABC5"/>
    <property type="match status" value="1"/>
</dbReference>
<dbReference type="PANTHER" id="PTHR23431">
    <property type="entry name" value="DNA-DIRECTED RNA POLYMERASES I, II, AND III SUBUNIT RPABC5 FAMILY MEMBER"/>
    <property type="match status" value="1"/>
</dbReference>
<name>A0A6C0J071_9ZZZZ</name>
<dbReference type="InterPro" id="IPR023580">
    <property type="entry name" value="RNA_pol_su_RPB10"/>
</dbReference>
<dbReference type="Pfam" id="PF01194">
    <property type="entry name" value="RNA_pol_N"/>
    <property type="match status" value="1"/>
</dbReference>
<dbReference type="EMBL" id="MN740295">
    <property type="protein sequence ID" value="QHT98712.1"/>
    <property type="molecule type" value="Genomic_DNA"/>
</dbReference>
<accession>A0A6C0J071</accession>
<dbReference type="GO" id="GO:0005736">
    <property type="term" value="C:RNA polymerase I complex"/>
    <property type="evidence" value="ECO:0007669"/>
    <property type="project" value="TreeGrafter"/>
</dbReference>
<evidence type="ECO:0000256" key="1">
    <source>
        <dbReference type="ARBA" id="ARBA00022478"/>
    </source>
</evidence>
<dbReference type="GO" id="GO:0006360">
    <property type="term" value="P:transcription by RNA polymerase I"/>
    <property type="evidence" value="ECO:0007669"/>
    <property type="project" value="TreeGrafter"/>
</dbReference>
<dbReference type="SUPFAM" id="SSF46924">
    <property type="entry name" value="RNA polymerase subunit RPB10"/>
    <property type="match status" value="1"/>
</dbReference>
<dbReference type="PIRSF" id="PIRSF005653">
    <property type="entry name" value="RNA_pol_N/8_sub"/>
    <property type="match status" value="1"/>
</dbReference>
<evidence type="ECO:0000256" key="4">
    <source>
        <dbReference type="ARBA" id="ARBA00023163"/>
    </source>
</evidence>
<organism evidence="5">
    <name type="scientific">viral metagenome</name>
    <dbReference type="NCBI Taxonomy" id="1070528"/>
    <lineage>
        <taxon>unclassified sequences</taxon>
        <taxon>metagenomes</taxon>
        <taxon>organismal metagenomes</taxon>
    </lineage>
</organism>
<dbReference type="FunFam" id="1.10.10.60:FF:000024">
    <property type="entry name" value="DNA-directed RNA polymerases I, II, and III subunit"/>
    <property type="match status" value="1"/>
</dbReference>